<reference evidence="2 3" key="1">
    <citation type="journal article" date="2019" name="Int. J. Syst. Evol. Microbiol.">
        <title>The Global Catalogue of Microorganisms (GCM) 10K type strain sequencing project: providing services to taxonomists for standard genome sequencing and annotation.</title>
        <authorList>
            <consortium name="The Broad Institute Genomics Platform"/>
            <consortium name="The Broad Institute Genome Sequencing Center for Infectious Disease"/>
            <person name="Wu L."/>
            <person name="Ma J."/>
        </authorList>
    </citation>
    <scope>NUCLEOTIDE SEQUENCE [LARGE SCALE GENOMIC DNA]</scope>
    <source>
        <strain evidence="2 3">SKJ47</strain>
    </source>
</reference>
<accession>A0ABD5URB9</accession>
<dbReference type="InterPro" id="IPR058957">
    <property type="entry name" value="Peptidase_inhib_put_dom"/>
</dbReference>
<protein>
    <recommendedName>
        <fullName evidence="1">Putative peptidase inhibitor domain-containing protein</fullName>
    </recommendedName>
</protein>
<sequence>MYLSHPVRRVRFDPQPGRSIALVVEIDPDSDDVDADALRRTVAELEGTFDRELGFDTYSIELPEEAVDDLCDTRGIVRIETAATIEGPPKDEVT</sequence>
<dbReference type="RefSeq" id="WP_379740458.1">
    <property type="nucleotide sequence ID" value="NZ_JBHSVN010000001.1"/>
</dbReference>
<proteinExistence type="predicted"/>
<dbReference type="Proteomes" id="UP001596296">
    <property type="component" value="Unassembled WGS sequence"/>
</dbReference>
<gene>
    <name evidence="2" type="ORF">ACFQE9_03620</name>
</gene>
<keyword evidence="3" id="KW-1185">Reference proteome</keyword>
<dbReference type="Pfam" id="PF26036">
    <property type="entry name" value="Peptidase_inhib_put"/>
    <property type="match status" value="1"/>
</dbReference>
<name>A0ABD5URB9_9EURY</name>
<evidence type="ECO:0000313" key="2">
    <source>
        <dbReference type="EMBL" id="MFC6891708.1"/>
    </source>
</evidence>
<feature type="domain" description="Putative peptidase inhibitor" evidence="1">
    <location>
        <begin position="1"/>
        <end position="86"/>
    </location>
</feature>
<comment type="caution">
    <text evidence="2">The sequence shown here is derived from an EMBL/GenBank/DDBJ whole genome shotgun (WGS) entry which is preliminary data.</text>
</comment>
<evidence type="ECO:0000313" key="3">
    <source>
        <dbReference type="Proteomes" id="UP001596296"/>
    </source>
</evidence>
<evidence type="ECO:0000259" key="1">
    <source>
        <dbReference type="Pfam" id="PF26036"/>
    </source>
</evidence>
<organism evidence="2 3">
    <name type="scientific">Halopenitus salinus</name>
    <dbReference type="NCBI Taxonomy" id="1198295"/>
    <lineage>
        <taxon>Archaea</taxon>
        <taxon>Methanobacteriati</taxon>
        <taxon>Methanobacteriota</taxon>
        <taxon>Stenosarchaea group</taxon>
        <taxon>Halobacteria</taxon>
        <taxon>Halobacteriales</taxon>
        <taxon>Haloferacaceae</taxon>
        <taxon>Halopenitus</taxon>
    </lineage>
</organism>
<dbReference type="EMBL" id="JBHSXL010000003">
    <property type="protein sequence ID" value="MFC6891708.1"/>
    <property type="molecule type" value="Genomic_DNA"/>
</dbReference>
<dbReference type="AlphaFoldDB" id="A0ABD5URB9"/>